<dbReference type="GO" id="GO:0019706">
    <property type="term" value="F:protein-cysteine S-palmitoyltransferase activity"/>
    <property type="evidence" value="ECO:0007669"/>
    <property type="project" value="UniProtKB-EC"/>
</dbReference>
<evidence type="ECO:0000256" key="4">
    <source>
        <dbReference type="ARBA" id="ARBA00022989"/>
    </source>
</evidence>
<dbReference type="GO" id="GO:0016020">
    <property type="term" value="C:membrane"/>
    <property type="evidence" value="ECO:0007669"/>
    <property type="project" value="UniProtKB-SubCell"/>
</dbReference>
<sequence>MSFRRLLHWGPIAVLCIIKLITWSMVHLISMWWPPQTSIAATLHSITFLSLAALTLYFFLQSLLEGPGYVPKGWKPKDEEDVEFLQYCVICGRCILKMDHHCPWINCCVGHKNHGYFTIFLGFAVLGCFHASIVLVTCLYHGIHRVWYMYNGTGQEPIIYLTLTTLLLTLLATGMAIRGILRNRTTIEDWIMEKAICRREEQGLNPFVYPYDLGWKWNLRAVLWGPRSDGLTWPLVEGCHEYDLTGFQRYDQG</sequence>
<keyword evidence="2 7" id="KW-0808">Transferase</keyword>
<evidence type="ECO:0000313" key="10">
    <source>
        <dbReference type="Proteomes" id="UP000324832"/>
    </source>
</evidence>
<comment type="subcellular location">
    <subcellularLocation>
        <location evidence="1">Membrane</location>
        <topology evidence="1">Multi-pass membrane protein</topology>
    </subcellularLocation>
</comment>
<gene>
    <name evidence="9" type="ORF">LSINAPIS_LOCUS5737</name>
</gene>
<feature type="domain" description="Palmitoyltransferase DHHC" evidence="8">
    <location>
        <begin position="86"/>
        <end position="190"/>
    </location>
</feature>
<accession>A0A5E4Q5N9</accession>
<feature type="non-terminal residue" evidence="9">
    <location>
        <position position="253"/>
    </location>
</feature>
<evidence type="ECO:0000259" key="8">
    <source>
        <dbReference type="Pfam" id="PF01529"/>
    </source>
</evidence>
<keyword evidence="4 7" id="KW-1133">Transmembrane helix</keyword>
<dbReference type="Proteomes" id="UP000324832">
    <property type="component" value="Unassembled WGS sequence"/>
</dbReference>
<proteinExistence type="inferred from homology"/>
<feature type="transmembrane region" description="Helical" evidence="7">
    <location>
        <begin position="119"/>
        <end position="143"/>
    </location>
</feature>
<comment type="catalytic activity">
    <reaction evidence="7">
        <text>L-cysteinyl-[protein] + hexadecanoyl-CoA = S-hexadecanoyl-L-cysteinyl-[protein] + CoA</text>
        <dbReference type="Rhea" id="RHEA:36683"/>
        <dbReference type="Rhea" id="RHEA-COMP:10131"/>
        <dbReference type="Rhea" id="RHEA-COMP:11032"/>
        <dbReference type="ChEBI" id="CHEBI:29950"/>
        <dbReference type="ChEBI" id="CHEBI:57287"/>
        <dbReference type="ChEBI" id="CHEBI:57379"/>
        <dbReference type="ChEBI" id="CHEBI:74151"/>
        <dbReference type="EC" id="2.3.1.225"/>
    </reaction>
</comment>
<feature type="transmembrane region" description="Helical" evidence="7">
    <location>
        <begin position="39"/>
        <end position="60"/>
    </location>
</feature>
<evidence type="ECO:0000313" key="9">
    <source>
        <dbReference type="EMBL" id="VVC93575.1"/>
    </source>
</evidence>
<comment type="similarity">
    <text evidence="7">Belongs to the DHHC palmitoyltransferase family.</text>
</comment>
<organism evidence="9 10">
    <name type="scientific">Leptidea sinapis</name>
    <dbReference type="NCBI Taxonomy" id="189913"/>
    <lineage>
        <taxon>Eukaryota</taxon>
        <taxon>Metazoa</taxon>
        <taxon>Ecdysozoa</taxon>
        <taxon>Arthropoda</taxon>
        <taxon>Hexapoda</taxon>
        <taxon>Insecta</taxon>
        <taxon>Pterygota</taxon>
        <taxon>Neoptera</taxon>
        <taxon>Endopterygota</taxon>
        <taxon>Lepidoptera</taxon>
        <taxon>Glossata</taxon>
        <taxon>Ditrysia</taxon>
        <taxon>Papilionoidea</taxon>
        <taxon>Pieridae</taxon>
        <taxon>Dismorphiinae</taxon>
        <taxon>Leptidea</taxon>
    </lineage>
</organism>
<evidence type="ECO:0000256" key="5">
    <source>
        <dbReference type="ARBA" id="ARBA00023136"/>
    </source>
</evidence>
<evidence type="ECO:0000256" key="7">
    <source>
        <dbReference type="RuleBase" id="RU079119"/>
    </source>
</evidence>
<dbReference type="PROSITE" id="PS50216">
    <property type="entry name" value="DHHC"/>
    <property type="match status" value="1"/>
</dbReference>
<reference evidence="9 10" key="1">
    <citation type="submission" date="2017-07" db="EMBL/GenBank/DDBJ databases">
        <authorList>
            <person name="Talla V."/>
            <person name="Backstrom N."/>
        </authorList>
    </citation>
    <scope>NUCLEOTIDE SEQUENCE [LARGE SCALE GENOMIC DNA]</scope>
</reference>
<evidence type="ECO:0000256" key="2">
    <source>
        <dbReference type="ARBA" id="ARBA00022679"/>
    </source>
</evidence>
<feature type="transmembrane region" description="Helical" evidence="7">
    <location>
        <begin position="12"/>
        <end position="33"/>
    </location>
</feature>
<dbReference type="Pfam" id="PF01529">
    <property type="entry name" value="DHHC"/>
    <property type="match status" value="1"/>
</dbReference>
<name>A0A5E4Q5N9_9NEOP</name>
<dbReference type="InterPro" id="IPR001594">
    <property type="entry name" value="Palmitoyltrfase_DHHC"/>
</dbReference>
<dbReference type="InterPro" id="IPR039859">
    <property type="entry name" value="PFA4/ZDH16/20/ERF2-like"/>
</dbReference>
<keyword evidence="5 7" id="KW-0472">Membrane</keyword>
<feature type="transmembrane region" description="Helical" evidence="7">
    <location>
        <begin position="158"/>
        <end position="177"/>
    </location>
</feature>
<dbReference type="PANTHER" id="PTHR12246">
    <property type="entry name" value="PALMITOYLTRANSFERASE ZDHHC16"/>
    <property type="match status" value="1"/>
</dbReference>
<evidence type="ECO:0000256" key="3">
    <source>
        <dbReference type="ARBA" id="ARBA00022692"/>
    </source>
</evidence>
<dbReference type="EC" id="2.3.1.225" evidence="7"/>
<evidence type="ECO:0000256" key="1">
    <source>
        <dbReference type="ARBA" id="ARBA00004141"/>
    </source>
</evidence>
<keyword evidence="3 7" id="KW-0812">Transmembrane</keyword>
<dbReference type="AlphaFoldDB" id="A0A5E4Q5N9"/>
<evidence type="ECO:0000256" key="6">
    <source>
        <dbReference type="ARBA" id="ARBA00023315"/>
    </source>
</evidence>
<keyword evidence="6 7" id="KW-0012">Acyltransferase</keyword>
<keyword evidence="10" id="KW-1185">Reference proteome</keyword>
<comment type="domain">
    <text evidence="7">The DHHC domain is required for palmitoyltransferase activity.</text>
</comment>
<protein>
    <recommendedName>
        <fullName evidence="7">Palmitoyltransferase</fullName>
        <ecNumber evidence="7">2.3.1.225</ecNumber>
    </recommendedName>
</protein>
<dbReference type="EMBL" id="FZQP02001682">
    <property type="protein sequence ID" value="VVC93575.1"/>
    <property type="molecule type" value="Genomic_DNA"/>
</dbReference>